<dbReference type="Pfam" id="PF04809">
    <property type="entry name" value="HupH_C"/>
    <property type="match status" value="1"/>
</dbReference>
<evidence type="ECO:0000256" key="1">
    <source>
        <dbReference type="ARBA" id="ARBA00010832"/>
    </source>
</evidence>
<proteinExistence type="inferred from homology"/>
<evidence type="ECO:0000313" key="5">
    <source>
        <dbReference type="Proteomes" id="UP000236752"/>
    </source>
</evidence>
<sequence>MVSNFHLPPTGYGPGSQPPEEDGKELEYMQLPQDMRAYSAHIPYIDDLKGLEPAMTLMTKVAEASVAAGNGGENVIFDLKELDKENRALIAETMGEGEVAVKIHDIPAIAAQESVFAGVWVLKGVGVDAIEVGPVPKASLTRAFNPRKAATGNQTPRQPGVVNAPPLLVELQDKSATYTPETETHVVNLTLLPHTEEDLLWLDAALGKGSVDILSRGYGNCRITATALPHVWRVQFFNSMDTLILDSFEVTSMPEVAIAASEDLIESGERIIEVLEAIR</sequence>
<dbReference type="InterPro" id="IPR038527">
    <property type="entry name" value="HupH_C_sf"/>
</dbReference>
<dbReference type="Gene3D" id="3.30.1370.140">
    <property type="entry name" value="HupH hydrogenase expression protein, C-terminal domain"/>
    <property type="match status" value="2"/>
</dbReference>
<evidence type="ECO:0000256" key="2">
    <source>
        <dbReference type="SAM" id="MobiDB-lite"/>
    </source>
</evidence>
<evidence type="ECO:0000313" key="4">
    <source>
        <dbReference type="EMBL" id="SEG62140.1"/>
    </source>
</evidence>
<dbReference type="AlphaFoldDB" id="A0A1H6BN92"/>
<organism evidence="4 5">
    <name type="scientific">Thalassococcus halodurans</name>
    <dbReference type="NCBI Taxonomy" id="373675"/>
    <lineage>
        <taxon>Bacteria</taxon>
        <taxon>Pseudomonadati</taxon>
        <taxon>Pseudomonadota</taxon>
        <taxon>Alphaproteobacteria</taxon>
        <taxon>Rhodobacterales</taxon>
        <taxon>Roseobacteraceae</taxon>
        <taxon>Thalassococcus</taxon>
    </lineage>
</organism>
<reference evidence="4 5" key="1">
    <citation type="submission" date="2016-10" db="EMBL/GenBank/DDBJ databases">
        <authorList>
            <person name="de Groot N.N."/>
        </authorList>
    </citation>
    <scope>NUCLEOTIDE SEQUENCE [LARGE SCALE GENOMIC DNA]</scope>
    <source>
        <strain evidence="4 5">DSM 26915</strain>
    </source>
</reference>
<comment type="similarity">
    <text evidence="1">Belongs to the HupH/HyaF family.</text>
</comment>
<accession>A0A1H6BN92</accession>
<dbReference type="EMBL" id="FNUZ01000008">
    <property type="protein sequence ID" value="SEG62140.1"/>
    <property type="molecule type" value="Genomic_DNA"/>
</dbReference>
<dbReference type="RefSeq" id="WP_103911809.1">
    <property type="nucleotide sequence ID" value="NZ_FNUZ01000008.1"/>
</dbReference>
<feature type="domain" description="HupH hydrogenase expression protein C-terminal" evidence="3">
    <location>
        <begin position="161"/>
        <end position="278"/>
    </location>
</feature>
<gene>
    <name evidence="4" type="ORF">SAMN04488045_3652</name>
</gene>
<dbReference type="InterPro" id="IPR006894">
    <property type="entry name" value="HupH_Hydgase_express_prot_C"/>
</dbReference>
<dbReference type="Proteomes" id="UP000236752">
    <property type="component" value="Unassembled WGS sequence"/>
</dbReference>
<keyword evidence="5" id="KW-1185">Reference proteome</keyword>
<dbReference type="OrthoDB" id="6560677at2"/>
<name>A0A1H6BN92_9RHOB</name>
<evidence type="ECO:0000259" key="3">
    <source>
        <dbReference type="Pfam" id="PF04809"/>
    </source>
</evidence>
<protein>
    <submittedName>
        <fullName evidence="4">Hydrogenase-1 operon protein HyaF</fullName>
    </submittedName>
</protein>
<feature type="region of interest" description="Disordered" evidence="2">
    <location>
        <begin position="1"/>
        <end position="23"/>
    </location>
</feature>